<protein>
    <submittedName>
        <fullName evidence="1">Uncharacterized protein</fullName>
    </submittedName>
</protein>
<dbReference type="Proteomes" id="UP001595075">
    <property type="component" value="Unassembled WGS sequence"/>
</dbReference>
<evidence type="ECO:0000313" key="1">
    <source>
        <dbReference type="EMBL" id="KAL2063196.1"/>
    </source>
</evidence>
<evidence type="ECO:0000313" key="2">
    <source>
        <dbReference type="Proteomes" id="UP001595075"/>
    </source>
</evidence>
<organism evidence="1 2">
    <name type="scientific">Oculimacula yallundae</name>
    <dbReference type="NCBI Taxonomy" id="86028"/>
    <lineage>
        <taxon>Eukaryota</taxon>
        <taxon>Fungi</taxon>
        <taxon>Dikarya</taxon>
        <taxon>Ascomycota</taxon>
        <taxon>Pezizomycotina</taxon>
        <taxon>Leotiomycetes</taxon>
        <taxon>Helotiales</taxon>
        <taxon>Ploettnerulaceae</taxon>
        <taxon>Oculimacula</taxon>
    </lineage>
</organism>
<name>A0ABR4C1D5_9HELO</name>
<dbReference type="EMBL" id="JAZHXI010000015">
    <property type="protein sequence ID" value="KAL2063196.1"/>
    <property type="molecule type" value="Genomic_DNA"/>
</dbReference>
<gene>
    <name evidence="1" type="ORF">VTL71DRAFT_5000</name>
</gene>
<keyword evidence="2" id="KW-1185">Reference proteome</keyword>
<proteinExistence type="predicted"/>
<sequence>MLYTRSSCRQTPIGLRVT</sequence>
<comment type="caution">
    <text evidence="1">The sequence shown here is derived from an EMBL/GenBank/DDBJ whole genome shotgun (WGS) entry which is preliminary data.</text>
</comment>
<accession>A0ABR4C1D5</accession>
<reference evidence="1 2" key="1">
    <citation type="journal article" date="2024" name="Commun. Biol.">
        <title>Comparative genomic analysis of thermophilic fungi reveals convergent evolutionary adaptations and gene losses.</title>
        <authorList>
            <person name="Steindorff A.S."/>
            <person name="Aguilar-Pontes M.V."/>
            <person name="Robinson A.J."/>
            <person name="Andreopoulos B."/>
            <person name="LaButti K."/>
            <person name="Kuo A."/>
            <person name="Mondo S."/>
            <person name="Riley R."/>
            <person name="Otillar R."/>
            <person name="Haridas S."/>
            <person name="Lipzen A."/>
            <person name="Grimwood J."/>
            <person name="Schmutz J."/>
            <person name="Clum A."/>
            <person name="Reid I.D."/>
            <person name="Moisan M.C."/>
            <person name="Butler G."/>
            <person name="Nguyen T.T.M."/>
            <person name="Dewar K."/>
            <person name="Conant G."/>
            <person name="Drula E."/>
            <person name="Henrissat B."/>
            <person name="Hansel C."/>
            <person name="Singer S."/>
            <person name="Hutchinson M.I."/>
            <person name="de Vries R.P."/>
            <person name="Natvig D.O."/>
            <person name="Powell A.J."/>
            <person name="Tsang A."/>
            <person name="Grigoriev I.V."/>
        </authorList>
    </citation>
    <scope>NUCLEOTIDE SEQUENCE [LARGE SCALE GENOMIC DNA]</scope>
    <source>
        <strain evidence="1 2">CBS 494.80</strain>
    </source>
</reference>